<evidence type="ECO:0000313" key="2">
    <source>
        <dbReference type="Proteomes" id="UP001165297"/>
    </source>
</evidence>
<name>A0ABS8AEV7_9BACT</name>
<gene>
    <name evidence="1" type="ORF">LGH70_09245</name>
</gene>
<dbReference type="RefSeq" id="WP_226184949.1">
    <property type="nucleotide sequence ID" value="NZ_JAJADQ010000004.1"/>
</dbReference>
<accession>A0ABS8AEV7</accession>
<protein>
    <submittedName>
        <fullName evidence="1">Uncharacterized protein</fullName>
    </submittedName>
</protein>
<evidence type="ECO:0000313" key="1">
    <source>
        <dbReference type="EMBL" id="MCB2377765.1"/>
    </source>
</evidence>
<comment type="caution">
    <text evidence="1">The sequence shown here is derived from an EMBL/GenBank/DDBJ whole genome shotgun (WGS) entry which is preliminary data.</text>
</comment>
<keyword evidence="2" id="KW-1185">Reference proteome</keyword>
<reference evidence="1" key="1">
    <citation type="submission" date="2021-10" db="EMBL/GenBank/DDBJ databases">
        <authorList>
            <person name="Dean J.D."/>
            <person name="Kim M.K."/>
            <person name="Newey C.N."/>
            <person name="Stoker T.S."/>
            <person name="Thompson D.W."/>
            <person name="Grose J.H."/>
        </authorList>
    </citation>
    <scope>NUCLEOTIDE SEQUENCE</scope>
    <source>
        <strain evidence="1">BT635</strain>
    </source>
</reference>
<organism evidence="1 2">
    <name type="scientific">Hymenobacter nitidus</name>
    <dbReference type="NCBI Taxonomy" id="2880929"/>
    <lineage>
        <taxon>Bacteria</taxon>
        <taxon>Pseudomonadati</taxon>
        <taxon>Bacteroidota</taxon>
        <taxon>Cytophagia</taxon>
        <taxon>Cytophagales</taxon>
        <taxon>Hymenobacteraceae</taxon>
        <taxon>Hymenobacter</taxon>
    </lineage>
</organism>
<proteinExistence type="predicted"/>
<dbReference type="EMBL" id="JAJADQ010000004">
    <property type="protein sequence ID" value="MCB2377765.1"/>
    <property type="molecule type" value="Genomic_DNA"/>
</dbReference>
<dbReference type="Proteomes" id="UP001165297">
    <property type="component" value="Unassembled WGS sequence"/>
</dbReference>
<sequence length="201" mass="23119">MPAADTLRFPATYATALPALDPSRWEQDYARYQRFLTPEIKRTQQGLSFTGNDGVRTWWCQPSANPHAQLDTTTRIQDPARLLGHWRSVANRRVMHIDSFSVKDQKFYRSAVVREQPGNVRLQVTDQKFSFDVDLPKPQHKASKYTLVSQRYLLMKGAVTQVGLDAQGRLLLHTCAVTERQIPGRYLTYQTIIWQTILAKD</sequence>